<accession>A0A9N9HEF9</accession>
<proteinExistence type="predicted"/>
<gene>
    <name evidence="1" type="ORF">FCALED_LOCUS11935</name>
</gene>
<reference evidence="1" key="1">
    <citation type="submission" date="2021-06" db="EMBL/GenBank/DDBJ databases">
        <authorList>
            <person name="Kallberg Y."/>
            <person name="Tangrot J."/>
            <person name="Rosling A."/>
        </authorList>
    </citation>
    <scope>NUCLEOTIDE SEQUENCE</scope>
    <source>
        <strain evidence="1">UK204</strain>
    </source>
</reference>
<evidence type="ECO:0000313" key="1">
    <source>
        <dbReference type="EMBL" id="CAG8669187.1"/>
    </source>
</evidence>
<organism evidence="1 2">
    <name type="scientific">Funneliformis caledonium</name>
    <dbReference type="NCBI Taxonomy" id="1117310"/>
    <lineage>
        <taxon>Eukaryota</taxon>
        <taxon>Fungi</taxon>
        <taxon>Fungi incertae sedis</taxon>
        <taxon>Mucoromycota</taxon>
        <taxon>Glomeromycotina</taxon>
        <taxon>Glomeromycetes</taxon>
        <taxon>Glomerales</taxon>
        <taxon>Glomeraceae</taxon>
        <taxon>Funneliformis</taxon>
    </lineage>
</organism>
<protein>
    <submittedName>
        <fullName evidence="1">16772_t:CDS:1</fullName>
    </submittedName>
</protein>
<dbReference type="Proteomes" id="UP000789570">
    <property type="component" value="Unassembled WGS sequence"/>
</dbReference>
<evidence type="ECO:0000313" key="2">
    <source>
        <dbReference type="Proteomes" id="UP000789570"/>
    </source>
</evidence>
<keyword evidence="2" id="KW-1185">Reference proteome</keyword>
<sequence length="85" mass="9704">MQMISHSVAYNTISANVKKIEIQIKDETETFTSAKDLKRKGENNKSNEELVSLFDKSNEDTFLENINEKALKKEKKLPLAVMIDS</sequence>
<name>A0A9N9HEF9_9GLOM</name>
<dbReference type="AlphaFoldDB" id="A0A9N9HEF9"/>
<dbReference type="EMBL" id="CAJVPQ010005381">
    <property type="protein sequence ID" value="CAG8669187.1"/>
    <property type="molecule type" value="Genomic_DNA"/>
</dbReference>
<comment type="caution">
    <text evidence="1">The sequence shown here is derived from an EMBL/GenBank/DDBJ whole genome shotgun (WGS) entry which is preliminary data.</text>
</comment>